<gene>
    <name evidence="2" type="ORF">DLD82_04955</name>
</gene>
<comment type="caution">
    <text evidence="2">The sequence shown here is derived from an EMBL/GenBank/DDBJ whole genome shotgun (WGS) entry which is preliminary data.</text>
</comment>
<dbReference type="Proteomes" id="UP000245934">
    <property type="component" value="Unassembled WGS sequence"/>
</dbReference>
<dbReference type="InterPro" id="IPR013783">
    <property type="entry name" value="Ig-like_fold"/>
</dbReference>
<dbReference type="PANTHER" id="PTHR35902:SF3">
    <property type="entry name" value="NPCBM-ASSOCIATED, NEW3 DOMAIN OF ALPHA-GALACTOSIDASE"/>
    <property type="match status" value="1"/>
</dbReference>
<dbReference type="GeneID" id="97609591"/>
<reference evidence="2 3" key="1">
    <citation type="submission" date="2018-05" db="EMBL/GenBank/DDBJ databases">
        <title>Draft genome of Methanospirillum stamsii Pt1.</title>
        <authorList>
            <person name="Dueholm M.S."/>
            <person name="Nielsen P.H."/>
            <person name="Bakmann L.F."/>
            <person name="Otzen D.E."/>
        </authorList>
    </citation>
    <scope>NUCLEOTIDE SEQUENCE [LARGE SCALE GENOMIC DNA]</scope>
    <source>
        <strain evidence="2 3">Pt1</strain>
    </source>
</reference>
<dbReference type="RefSeq" id="WP_109939998.1">
    <property type="nucleotide sequence ID" value="NZ_CP176366.1"/>
</dbReference>
<dbReference type="OrthoDB" id="56770at2157"/>
<keyword evidence="1" id="KW-0472">Membrane</keyword>
<name>A0A2V2N6L7_9EURY</name>
<feature type="transmembrane region" description="Helical" evidence="1">
    <location>
        <begin position="428"/>
        <end position="453"/>
    </location>
</feature>
<dbReference type="PANTHER" id="PTHR35902">
    <property type="entry name" value="S-LAYER DOMAIN-LIKE PROTEIN-RELATED"/>
    <property type="match status" value="1"/>
</dbReference>
<evidence type="ECO:0000256" key="1">
    <source>
        <dbReference type="SAM" id="Phobius"/>
    </source>
</evidence>
<keyword evidence="3" id="KW-1185">Reference proteome</keyword>
<dbReference type="AlphaFoldDB" id="A0A2V2N6L7"/>
<sequence length="462" mass="49440">MKQSFIYSSLSGNSGKMKTNNNGKPELSVSGKLLLILASLLVMSAFITTPVLAGTKYMTGSPELSVSIDGNNEFTPGTTVPLTILVQNSGLNQIKFVQSGIVDSDDVPNTAKMVTVTLLPGESPILVKSDPQMAGDITGSEVKPVCFEIRIPEEANAGTYALPVVLDYTYLGNSEQEGTDSIVYRYVSKKLEMELPFIIKSAINLNVTDVQAENINSGGSGFITLTLKNTGTDSGKNAIANISRIGNSPLIPVSNSVFIGEFAPGSEKTLKYKVSVAKDAEPQDYPLGISVTYENADGETITTTPQKVGVFVGADVEFTITSEKPQMNPGKKNFIEVTYRNDGSVPVYGAEVRISAVDPFTSADDLSYLGDIQPGESAVARFGLSVDETADTKIYGLDSEIKYRDALNDSHVSDTIKVPIDVVPKEGLAALLSSPVFVGLLIVIILGGGYYLYEHRRKNSKQ</sequence>
<keyword evidence="1" id="KW-0812">Transmembrane</keyword>
<dbReference type="EMBL" id="QGMZ01000010">
    <property type="protein sequence ID" value="PWR75479.1"/>
    <property type="molecule type" value="Genomic_DNA"/>
</dbReference>
<dbReference type="Gene3D" id="2.60.40.10">
    <property type="entry name" value="Immunoglobulins"/>
    <property type="match status" value="1"/>
</dbReference>
<keyword evidence="1" id="KW-1133">Transmembrane helix</keyword>
<evidence type="ECO:0000313" key="2">
    <source>
        <dbReference type="EMBL" id="PWR75479.1"/>
    </source>
</evidence>
<protein>
    <submittedName>
        <fullName evidence="2">S-layer protein</fullName>
    </submittedName>
</protein>
<organism evidence="2 3">
    <name type="scientific">Methanospirillum stamsii</name>
    <dbReference type="NCBI Taxonomy" id="1277351"/>
    <lineage>
        <taxon>Archaea</taxon>
        <taxon>Methanobacteriati</taxon>
        <taxon>Methanobacteriota</taxon>
        <taxon>Stenosarchaea group</taxon>
        <taxon>Methanomicrobia</taxon>
        <taxon>Methanomicrobiales</taxon>
        <taxon>Methanospirillaceae</taxon>
        <taxon>Methanospirillum</taxon>
    </lineage>
</organism>
<proteinExistence type="predicted"/>
<evidence type="ECO:0000313" key="3">
    <source>
        <dbReference type="Proteomes" id="UP000245934"/>
    </source>
</evidence>
<accession>A0A2V2N6L7</accession>